<dbReference type="PANTHER" id="PTHR12436">
    <property type="entry name" value="80 KDA MCM3-ASSOCIATED PROTEIN"/>
    <property type="match status" value="1"/>
</dbReference>
<feature type="region of interest" description="Disordered" evidence="1">
    <location>
        <begin position="1121"/>
        <end position="1148"/>
    </location>
</feature>
<evidence type="ECO:0000313" key="4">
    <source>
        <dbReference type="Proteomes" id="UP000243498"/>
    </source>
</evidence>
<feature type="compositionally biased region" description="Polar residues" evidence="1">
    <location>
        <begin position="692"/>
        <end position="701"/>
    </location>
</feature>
<feature type="compositionally biased region" description="Polar residues" evidence="1">
    <location>
        <begin position="38"/>
        <end position="56"/>
    </location>
</feature>
<name>A0A167BQ31_METRR</name>
<comment type="caution">
    <text evidence="3">The sequence shown here is derived from an EMBL/GenBank/DDBJ whole genome shotgun (WGS) entry which is preliminary data.</text>
</comment>
<feature type="region of interest" description="Disordered" evidence="1">
    <location>
        <begin position="1268"/>
        <end position="1288"/>
    </location>
</feature>
<gene>
    <name evidence="3" type="ORF">NOR_05847</name>
</gene>
<dbReference type="EMBL" id="AZHC01000019">
    <property type="protein sequence ID" value="OAA40286.1"/>
    <property type="molecule type" value="Genomic_DNA"/>
</dbReference>
<dbReference type="Pfam" id="PF03399">
    <property type="entry name" value="SAC3_GANP"/>
    <property type="match status" value="1"/>
</dbReference>
<evidence type="ECO:0000259" key="2">
    <source>
        <dbReference type="Pfam" id="PF03399"/>
    </source>
</evidence>
<feature type="compositionally biased region" description="Polar residues" evidence="1">
    <location>
        <begin position="799"/>
        <end position="809"/>
    </location>
</feature>
<feature type="region of interest" description="Disordered" evidence="1">
    <location>
        <begin position="1"/>
        <end position="128"/>
    </location>
</feature>
<feature type="compositionally biased region" description="Low complexity" evidence="1">
    <location>
        <begin position="671"/>
        <end position="682"/>
    </location>
</feature>
<dbReference type="OrthoDB" id="264795at2759"/>
<feature type="compositionally biased region" description="Low complexity" evidence="1">
    <location>
        <begin position="729"/>
        <end position="742"/>
    </location>
</feature>
<feature type="compositionally biased region" description="Polar residues" evidence="1">
    <location>
        <begin position="649"/>
        <end position="668"/>
    </location>
</feature>
<dbReference type="STRING" id="1081105.A0A167BQ31"/>
<accession>A0A167BQ31</accession>
<feature type="region of interest" description="Disordered" evidence="1">
    <location>
        <begin position="637"/>
        <end position="850"/>
    </location>
</feature>
<dbReference type="Proteomes" id="UP000243498">
    <property type="component" value="Unassembled WGS sequence"/>
</dbReference>
<feature type="compositionally biased region" description="Polar residues" evidence="1">
    <location>
        <begin position="841"/>
        <end position="850"/>
    </location>
</feature>
<feature type="compositionally biased region" description="Low complexity" evidence="1">
    <location>
        <begin position="637"/>
        <end position="648"/>
    </location>
</feature>
<feature type="domain" description="SAC3/GANP/THP3 conserved" evidence="2">
    <location>
        <begin position="213"/>
        <end position="527"/>
    </location>
</feature>
<dbReference type="Gene3D" id="1.25.40.990">
    <property type="match status" value="1"/>
</dbReference>
<feature type="region of interest" description="Disordered" evidence="1">
    <location>
        <begin position="1159"/>
        <end position="1178"/>
    </location>
</feature>
<feature type="compositionally biased region" description="Pro residues" evidence="1">
    <location>
        <begin position="785"/>
        <end position="794"/>
    </location>
</feature>
<reference evidence="3 4" key="1">
    <citation type="journal article" date="2016" name="Genome Biol. Evol.">
        <title>Divergent and convergent evolution of fungal pathogenicity.</title>
        <authorList>
            <person name="Shang Y."/>
            <person name="Xiao G."/>
            <person name="Zheng P."/>
            <person name="Cen K."/>
            <person name="Zhan S."/>
            <person name="Wang C."/>
        </authorList>
    </citation>
    <scope>NUCLEOTIDE SEQUENCE [LARGE SCALE GENOMIC DNA]</scope>
    <source>
        <strain evidence="3 4">RCEF 4871</strain>
    </source>
</reference>
<feature type="compositionally biased region" description="Polar residues" evidence="1">
    <location>
        <begin position="1121"/>
        <end position="1138"/>
    </location>
</feature>
<feature type="compositionally biased region" description="Low complexity" evidence="1">
    <location>
        <begin position="894"/>
        <end position="914"/>
    </location>
</feature>
<evidence type="ECO:0000256" key="1">
    <source>
        <dbReference type="SAM" id="MobiDB-lite"/>
    </source>
</evidence>
<dbReference type="InterPro" id="IPR045107">
    <property type="entry name" value="SAC3/GANP/THP3"/>
</dbReference>
<feature type="region of interest" description="Disordered" evidence="1">
    <location>
        <begin position="1311"/>
        <end position="1336"/>
    </location>
</feature>
<feature type="compositionally biased region" description="Polar residues" evidence="1">
    <location>
        <begin position="716"/>
        <end position="728"/>
    </location>
</feature>
<dbReference type="OMA" id="QKWPREL"/>
<keyword evidence="4" id="KW-1185">Reference proteome</keyword>
<proteinExistence type="predicted"/>
<dbReference type="GO" id="GO:0006406">
    <property type="term" value="P:mRNA export from nucleus"/>
    <property type="evidence" value="ECO:0007669"/>
    <property type="project" value="TreeGrafter"/>
</dbReference>
<feature type="region of interest" description="Disordered" evidence="1">
    <location>
        <begin position="894"/>
        <end position="919"/>
    </location>
</feature>
<sequence>MFSSLAKGTRSSAAVVNPFAPTPSTGGNNPFGVDVAGSPTTSYQGTVINPFQTTDGGLSDRGGKQQARPNPFDTNDKRSKSKGKFPPNDTNNQNGLLQPLRPDSEGPRATSPSKAFPGETNNESVPVVPYNLADPLARKVYEQLREDGIGPPAWPSQPGNPKNKQAMAKFREQYETYRKRARASLTRAGLIDDPEKRKTLSDAIDFKGICEDMCPEFEKITRITEQDVVHAEKDPTTTYASVNKMVKKLARSAAGQEAPLPMDVRSVPALRRTLDYLVDDLLRNDGNLPVLHGFLWDRTRAIRRDFSFFSSLTREEIKTQVYVLENIARFHVTALHLLSQEGNAPEDFVQQQELEQLGKALLSLRDVYDDCGEQGIKCENEPEFRAYYLVFYARDPSILETLQRQWKPYLWRDSDEVRTAISLVEALQGTHEFHGPLKNGPSLAASAASQAYFRIVRDPKVSYTMACFAECHFPYLRRSILKTIKRALARPKDPAKDVSAAALNKFLQFDTIQHAIDFAELHNLKFVQDPNDPSNTDRKFLVLDSRRPLPHRRLQHQFSQSLVERKRGTTPLPEVIHRTVFEDPNAAIKANGFGSEASLFVPNHDPRPQIKLNSGGFGVNTDVADTATPPALSFATTGLAGTGATPGSRQSSAPFGTAFNSQPISTHNPFAATSTSTSGASTQPSPFAPGRSTPSLVVSKTNGEENDGSTVLRGVATTNPFASSPQITGKSAFGGSKSGFPSTAPDSLLPNSSTGSGVLGPFSSGPLGGSKSISDITSPTASLLMPPPPLPQPKALPKTSDTPEQNSDDPASLQEKPAMLKPPGFESTPHQGTGLGEQDASEPTSKASNATSDFFNQTNIVGSQTELNSGPNGASSTVISPLATDKPAFIVDASTSTSGPSTTSNAIDSGSVSGQPGGGPLLYQGRTETTTPAVADLHTPVEKPRDLMGDFTRWFVMGDNGILEQFRVFLVDEIARETFKTFQEEVEQRKIREEEEAINEEVERFRTYNLSLKYFYRWKQNARGKRLSALRRSGRDQLRAFYASQHAAERRARKEATEKAVRQQAEQARVNRPEEFLDMLKQKKMSKRKARDALLSSGVLSGMNNEHEVVESIVGREFRSRSNSVSTSCQSRDSSPNPSRKLGGKTKALRDLYLAKPGRFRRSLPSTSSRASEPVESARSMSNASARWRLKAMGIVQLPDGTAVPESIAHDMMGRPSHYSSLAFQSTIFKHDPNGRASVGGGGQTPLDADIPMVDDGSATNKRKRCVVDDDASEAGKEVSAEHSKHKRIMSEAEKLTSELKAIRQELEEGREWFKSQNERLRSESRAESPWFEDSI</sequence>
<dbReference type="PANTHER" id="PTHR12436:SF3">
    <property type="entry name" value="GERMINAL-CENTER ASSOCIATED NUCLEAR PROTEIN"/>
    <property type="match status" value="1"/>
</dbReference>
<evidence type="ECO:0000313" key="3">
    <source>
        <dbReference type="EMBL" id="OAA40286.1"/>
    </source>
</evidence>
<feature type="compositionally biased region" description="Basic and acidic residues" evidence="1">
    <location>
        <begin position="1311"/>
        <end position="1327"/>
    </location>
</feature>
<dbReference type="GO" id="GO:0070390">
    <property type="term" value="C:transcription export complex 2"/>
    <property type="evidence" value="ECO:0007669"/>
    <property type="project" value="TreeGrafter"/>
</dbReference>
<feature type="compositionally biased region" description="Basic and acidic residues" evidence="1">
    <location>
        <begin position="1274"/>
        <end position="1288"/>
    </location>
</feature>
<protein>
    <submittedName>
        <fullName evidence="3">80 kD MCM3-associated protein</fullName>
    </submittedName>
</protein>
<dbReference type="InterPro" id="IPR005062">
    <property type="entry name" value="SAC3/GANP/THP3_conserved"/>
</dbReference>
<organism evidence="3 4">
    <name type="scientific">Metarhizium rileyi (strain RCEF 4871)</name>
    <name type="common">Nomuraea rileyi</name>
    <dbReference type="NCBI Taxonomy" id="1649241"/>
    <lineage>
        <taxon>Eukaryota</taxon>
        <taxon>Fungi</taxon>
        <taxon>Dikarya</taxon>
        <taxon>Ascomycota</taxon>
        <taxon>Pezizomycotina</taxon>
        <taxon>Sordariomycetes</taxon>
        <taxon>Hypocreomycetidae</taxon>
        <taxon>Hypocreales</taxon>
        <taxon>Clavicipitaceae</taxon>
        <taxon>Metarhizium</taxon>
    </lineage>
</organism>
<feature type="compositionally biased region" description="Low complexity" evidence="1">
    <location>
        <begin position="755"/>
        <end position="784"/>
    </location>
</feature>
<dbReference type="GO" id="GO:0005737">
    <property type="term" value="C:cytoplasm"/>
    <property type="evidence" value="ECO:0007669"/>
    <property type="project" value="TreeGrafter"/>
</dbReference>